<proteinExistence type="predicted"/>
<dbReference type="AlphaFoldDB" id="A0A157ZLQ6"/>
<evidence type="ECO:0000313" key="1">
    <source>
        <dbReference type="EMBL" id="SAK46450.1"/>
    </source>
</evidence>
<name>A0A157ZLQ6_9BURK</name>
<dbReference type="EMBL" id="FCOI02000002">
    <property type="protein sequence ID" value="SAK46450.1"/>
    <property type="molecule type" value="Genomic_DNA"/>
</dbReference>
<sequence length="180" mass="20480">MQFDNTRANNLILITKDEVPTFWHVIKAGLDYMVKEGRNPDGWMPATVFKDLYEGRATCVFTSIARSATKKRGKKAEAEAPTLYETREQAIEDSCGFGIVTVRETARGKTFHIWIAVSNETTNKKQAPSILTTFHKEVWELAKACGCTHIAFGTNQDWWDDLAPRFGFTKQEVIWTTEIK</sequence>
<gene>
    <name evidence="1" type="ORF">AWB76_00915</name>
</gene>
<organism evidence="1 2">
    <name type="scientific">Caballeronia temeraria</name>
    <dbReference type="NCBI Taxonomy" id="1777137"/>
    <lineage>
        <taxon>Bacteria</taxon>
        <taxon>Pseudomonadati</taxon>
        <taxon>Pseudomonadota</taxon>
        <taxon>Betaproteobacteria</taxon>
        <taxon>Burkholderiales</taxon>
        <taxon>Burkholderiaceae</taxon>
        <taxon>Caballeronia</taxon>
    </lineage>
</organism>
<dbReference type="STRING" id="1777137.AWB76_00915"/>
<protein>
    <recommendedName>
        <fullName evidence="3">N-acetyltransferase domain-containing protein</fullName>
    </recommendedName>
</protein>
<dbReference type="Proteomes" id="UP000054624">
    <property type="component" value="Unassembled WGS sequence"/>
</dbReference>
<evidence type="ECO:0008006" key="3">
    <source>
        <dbReference type="Google" id="ProtNLM"/>
    </source>
</evidence>
<reference evidence="2" key="1">
    <citation type="submission" date="2016-01" db="EMBL/GenBank/DDBJ databases">
        <authorList>
            <person name="Peeters Charlotte."/>
        </authorList>
    </citation>
    <scope>NUCLEOTIDE SEQUENCE [LARGE SCALE GENOMIC DNA]</scope>
</reference>
<dbReference type="RefSeq" id="WP_061158890.1">
    <property type="nucleotide sequence ID" value="NZ_FCOI02000002.1"/>
</dbReference>
<keyword evidence="2" id="KW-1185">Reference proteome</keyword>
<accession>A0A157ZLQ6</accession>
<evidence type="ECO:0000313" key="2">
    <source>
        <dbReference type="Proteomes" id="UP000054624"/>
    </source>
</evidence>